<dbReference type="STRING" id="131310.A0A0N4ZV81"/>
<feature type="domain" description="Protein kinase" evidence="6">
    <location>
        <begin position="20"/>
        <end position="301"/>
    </location>
</feature>
<keyword evidence="7" id="KW-1185">Reference proteome</keyword>
<protein>
    <recommendedName>
        <fullName evidence="1">non-specific serine/threonine protein kinase</fullName>
        <ecNumber evidence="1">2.7.11.1</ecNumber>
    </recommendedName>
</protein>
<sequence>MHDVPTLEKGVTINCDFARFKVKKLLGKGGFGAVYLVEETVGHKLYAVKTELLLSKHEKFVPKLQWEETILLTIQDLKNENYKKHFIKVVDRGTLPNVRFMLMTLVGKSLQDLKKARRRYCFSENTCWRIAIQTLEALEAFHVAGFVHRDIKPANYTIGGPGQEDIIFMIDFGLVRCYTKKKFSISVKDSPNFAGTIKYCSRSSHHSVYQFPKDDLECWIMTILDLHHPDALYWGRAFDIEEIKECKNELFTGHEPDEIFDELVPSEYRKIVHAIGNLTPHDLLKIPNDYMKNKINMVPFFKALENMSESYGFSNTKPFDWQKELSKRNKMLSTDFLKGKSTGRQKLHNKVL</sequence>
<evidence type="ECO:0000256" key="2">
    <source>
        <dbReference type="ARBA" id="ARBA00022741"/>
    </source>
</evidence>
<dbReference type="GO" id="GO:0005524">
    <property type="term" value="F:ATP binding"/>
    <property type="evidence" value="ECO:0007669"/>
    <property type="project" value="UniProtKB-UniRule"/>
</dbReference>
<dbReference type="PROSITE" id="PS00107">
    <property type="entry name" value="PROTEIN_KINASE_ATP"/>
    <property type="match status" value="1"/>
</dbReference>
<keyword evidence="3 4" id="KW-0067">ATP-binding</keyword>
<evidence type="ECO:0000256" key="1">
    <source>
        <dbReference type="ARBA" id="ARBA00012513"/>
    </source>
</evidence>
<organism evidence="7 8">
    <name type="scientific">Parastrongyloides trichosuri</name>
    <name type="common">Possum-specific nematode worm</name>
    <dbReference type="NCBI Taxonomy" id="131310"/>
    <lineage>
        <taxon>Eukaryota</taxon>
        <taxon>Metazoa</taxon>
        <taxon>Ecdysozoa</taxon>
        <taxon>Nematoda</taxon>
        <taxon>Chromadorea</taxon>
        <taxon>Rhabditida</taxon>
        <taxon>Tylenchina</taxon>
        <taxon>Panagrolaimomorpha</taxon>
        <taxon>Strongyloidoidea</taxon>
        <taxon>Strongyloididae</taxon>
        <taxon>Parastrongyloides</taxon>
    </lineage>
</organism>
<dbReference type="AlphaFoldDB" id="A0A0N4ZV81"/>
<dbReference type="InterPro" id="IPR050235">
    <property type="entry name" value="CK1_Ser-Thr_kinase"/>
</dbReference>
<dbReference type="Pfam" id="PF00069">
    <property type="entry name" value="Pkinase"/>
    <property type="match status" value="1"/>
</dbReference>
<dbReference type="InterPro" id="IPR008271">
    <property type="entry name" value="Ser/Thr_kinase_AS"/>
</dbReference>
<evidence type="ECO:0000256" key="5">
    <source>
        <dbReference type="RuleBase" id="RU000304"/>
    </source>
</evidence>
<dbReference type="WBParaSite" id="PTRK_0001248900.1">
    <property type="protein sequence ID" value="PTRK_0001248900.1"/>
    <property type="gene ID" value="PTRK_0001248900"/>
</dbReference>
<dbReference type="SUPFAM" id="SSF56112">
    <property type="entry name" value="Protein kinase-like (PK-like)"/>
    <property type="match status" value="1"/>
</dbReference>
<evidence type="ECO:0000256" key="3">
    <source>
        <dbReference type="ARBA" id="ARBA00022840"/>
    </source>
</evidence>
<evidence type="ECO:0000313" key="7">
    <source>
        <dbReference type="Proteomes" id="UP000038045"/>
    </source>
</evidence>
<dbReference type="PANTHER" id="PTHR11909">
    <property type="entry name" value="CASEIN KINASE-RELATED"/>
    <property type="match status" value="1"/>
</dbReference>
<accession>A0A0N4ZV81</accession>
<dbReference type="InterPro" id="IPR000719">
    <property type="entry name" value="Prot_kinase_dom"/>
</dbReference>
<dbReference type="InterPro" id="IPR017441">
    <property type="entry name" value="Protein_kinase_ATP_BS"/>
</dbReference>
<dbReference type="GO" id="GO:0004674">
    <property type="term" value="F:protein serine/threonine kinase activity"/>
    <property type="evidence" value="ECO:0007669"/>
    <property type="project" value="UniProtKB-KW"/>
</dbReference>
<dbReference type="InterPro" id="IPR011009">
    <property type="entry name" value="Kinase-like_dom_sf"/>
</dbReference>
<dbReference type="PROSITE" id="PS00108">
    <property type="entry name" value="PROTEIN_KINASE_ST"/>
    <property type="match status" value="1"/>
</dbReference>
<evidence type="ECO:0000313" key="8">
    <source>
        <dbReference type="WBParaSite" id="PTRK_0001248900.1"/>
    </source>
</evidence>
<comment type="similarity">
    <text evidence="5">Belongs to the protein kinase superfamily.</text>
</comment>
<keyword evidence="5" id="KW-0808">Transferase</keyword>
<keyword evidence="2 4" id="KW-0547">Nucleotide-binding</keyword>
<reference evidence="8" key="1">
    <citation type="submission" date="2017-02" db="UniProtKB">
        <authorList>
            <consortium name="WormBaseParasite"/>
        </authorList>
    </citation>
    <scope>IDENTIFICATION</scope>
</reference>
<feature type="binding site" evidence="4">
    <location>
        <position position="49"/>
    </location>
    <ligand>
        <name>ATP</name>
        <dbReference type="ChEBI" id="CHEBI:30616"/>
    </ligand>
</feature>
<keyword evidence="5" id="KW-0418">Kinase</keyword>
<dbReference type="Gene3D" id="1.10.510.10">
    <property type="entry name" value="Transferase(Phosphotransferase) domain 1"/>
    <property type="match status" value="1"/>
</dbReference>
<dbReference type="EC" id="2.7.11.1" evidence="1"/>
<dbReference type="SMART" id="SM00220">
    <property type="entry name" value="S_TKc"/>
    <property type="match status" value="1"/>
</dbReference>
<dbReference type="PROSITE" id="PS50011">
    <property type="entry name" value="PROTEIN_KINASE_DOM"/>
    <property type="match status" value="1"/>
</dbReference>
<name>A0A0N4ZV81_PARTI</name>
<evidence type="ECO:0000259" key="6">
    <source>
        <dbReference type="PROSITE" id="PS50011"/>
    </source>
</evidence>
<proteinExistence type="inferred from homology"/>
<evidence type="ECO:0000256" key="4">
    <source>
        <dbReference type="PROSITE-ProRule" id="PRU10141"/>
    </source>
</evidence>
<keyword evidence="5" id="KW-0723">Serine/threonine-protein kinase</keyword>
<dbReference type="Proteomes" id="UP000038045">
    <property type="component" value="Unplaced"/>
</dbReference>